<dbReference type="NCBIfam" id="TIGR02082">
    <property type="entry name" value="metH"/>
    <property type="match status" value="1"/>
</dbReference>
<dbReference type="InterPro" id="IPR037010">
    <property type="entry name" value="VitB12-dep_Met_synth_activ_sf"/>
</dbReference>
<dbReference type="SUPFAM" id="SSF51717">
    <property type="entry name" value="Dihydropteroate synthetase-like"/>
    <property type="match status" value="1"/>
</dbReference>
<evidence type="ECO:0000256" key="16">
    <source>
        <dbReference type="ARBA" id="ARBA00023167"/>
    </source>
</evidence>
<comment type="domain">
    <text evidence="21">Modular enzyme with four functionally distinct domains. The isolated Hcy-binding domain catalyzes methyl transfer from free methylcobalamin to homocysteine. The Hcy-binding domain in association with the pterin-binding domain catalyzes the methylation of cob(I)alamin by methyltetrahydrofolate and the methylation of homocysteine. The B12-binding domain binds the cofactor. The AdoMet activation domain binds S-adenosyl-L-methionine. Under aerobic conditions cob(I)alamin can be converted to inactive cob(II)alamin. Reductive methylation by S-adenosyl-L-methionine and flavodoxin regenerates methylcobalamin.</text>
</comment>
<evidence type="ECO:0000256" key="2">
    <source>
        <dbReference type="ARBA" id="ARBA00001947"/>
    </source>
</evidence>
<evidence type="ECO:0000256" key="21">
    <source>
        <dbReference type="PIRNR" id="PIRNR000381"/>
    </source>
</evidence>
<dbReference type="Gene3D" id="1.10.288.10">
    <property type="entry name" value="Cobalamin-dependent Methionine Synthase, domain 2"/>
    <property type="match status" value="1"/>
</dbReference>
<feature type="binding site" evidence="23">
    <location>
        <position position="1143"/>
    </location>
    <ligand>
        <name>S-adenosyl-L-methionine</name>
        <dbReference type="ChEBI" id="CHEBI:59789"/>
    </ligand>
</feature>
<feature type="binding site" evidence="23">
    <location>
        <begin position="764"/>
        <end position="768"/>
    </location>
    <ligand>
        <name>methylcob(III)alamin</name>
        <dbReference type="ChEBI" id="CHEBI:28115"/>
    </ligand>
</feature>
<dbReference type="InterPro" id="IPR011822">
    <property type="entry name" value="MetH"/>
</dbReference>
<dbReference type="InterPro" id="IPR036589">
    <property type="entry name" value="HCY_dom_sf"/>
</dbReference>
<comment type="function">
    <text evidence="18 21">Catalyzes the transfer of a methyl group from methyl-cobalamin to homocysteine, yielding enzyme-bound cob(I)alamin and methionine. Subsequently, remethylates the cofactor using methyltetrahydrofolate.</text>
</comment>
<dbReference type="CDD" id="cd02069">
    <property type="entry name" value="methionine_synthase_B12_BD"/>
    <property type="match status" value="1"/>
</dbReference>
<evidence type="ECO:0000256" key="14">
    <source>
        <dbReference type="ARBA" id="ARBA00022737"/>
    </source>
</evidence>
<keyword evidence="17 21" id="KW-0170">Cobalt</keyword>
<evidence type="ECO:0000256" key="13">
    <source>
        <dbReference type="ARBA" id="ARBA00022723"/>
    </source>
</evidence>
<keyword evidence="13 21" id="KW-0479">Metal-binding</keyword>
<dbReference type="GO" id="GO:0032259">
    <property type="term" value="P:methylation"/>
    <property type="evidence" value="ECO:0007669"/>
    <property type="project" value="UniProtKB-KW"/>
</dbReference>
<evidence type="ECO:0000256" key="15">
    <source>
        <dbReference type="ARBA" id="ARBA00022833"/>
    </source>
</evidence>
<evidence type="ECO:0000256" key="17">
    <source>
        <dbReference type="ARBA" id="ARBA00023285"/>
    </source>
</evidence>
<feature type="binding site" evidence="23">
    <location>
        <position position="954"/>
    </location>
    <ligand>
        <name>S-adenosyl-L-methionine</name>
        <dbReference type="ChEBI" id="CHEBI:59789"/>
    </ligand>
</feature>
<comment type="caution">
    <text evidence="30">The sequence shown here is derived from an EMBL/GenBank/DDBJ whole genome shotgun (WGS) entry which is preliminary data.</text>
</comment>
<dbReference type="SUPFAM" id="SSF82282">
    <property type="entry name" value="Homocysteine S-methyltransferase"/>
    <property type="match status" value="1"/>
</dbReference>
<dbReference type="GO" id="GO:0050667">
    <property type="term" value="P:homocysteine metabolic process"/>
    <property type="evidence" value="ECO:0007669"/>
    <property type="project" value="TreeGrafter"/>
</dbReference>
<feature type="binding site" evidence="23">
    <location>
        <position position="868"/>
    </location>
    <ligand>
        <name>methylcob(III)alamin</name>
        <dbReference type="ChEBI" id="CHEBI:28115"/>
    </ligand>
</feature>
<evidence type="ECO:0000256" key="8">
    <source>
        <dbReference type="ARBA" id="ARBA00022603"/>
    </source>
</evidence>
<dbReference type="PROSITE" id="PS51337">
    <property type="entry name" value="B12_BINDING_NTER"/>
    <property type="match status" value="1"/>
</dbReference>
<dbReference type="Gene3D" id="3.10.196.10">
    <property type="entry name" value="Vitamin B12-dependent methionine synthase, activation domain"/>
    <property type="match status" value="1"/>
</dbReference>
<dbReference type="Gene3D" id="1.10.1240.10">
    <property type="entry name" value="Methionine synthase domain"/>
    <property type="match status" value="1"/>
</dbReference>
<dbReference type="Pfam" id="PF00809">
    <property type="entry name" value="Pterin_bind"/>
    <property type="match status" value="1"/>
</dbReference>
<name>A0A419WKP5_9BACT</name>
<evidence type="ECO:0000256" key="10">
    <source>
        <dbReference type="ARBA" id="ARBA00022628"/>
    </source>
</evidence>
<evidence type="ECO:0000256" key="3">
    <source>
        <dbReference type="ARBA" id="ARBA00001956"/>
    </source>
</evidence>
<dbReference type="FunFam" id="1.10.1240.10:FF:000001">
    <property type="entry name" value="Methionine synthase"/>
    <property type="match status" value="1"/>
</dbReference>
<keyword evidence="11 21" id="KW-0808">Transferase</keyword>
<dbReference type="InterPro" id="IPR003726">
    <property type="entry name" value="HCY_dom"/>
</dbReference>
<dbReference type="InterPro" id="IPR011005">
    <property type="entry name" value="Dihydropteroate_synth-like_sf"/>
</dbReference>
<gene>
    <name evidence="30" type="ORF">BXY64_3995</name>
</gene>
<comment type="catalytic activity">
    <reaction evidence="1 21">
        <text>(6S)-5-methyl-5,6,7,8-tetrahydrofolate + L-homocysteine = (6S)-5,6,7,8-tetrahydrofolate + L-methionine</text>
        <dbReference type="Rhea" id="RHEA:11172"/>
        <dbReference type="ChEBI" id="CHEBI:18608"/>
        <dbReference type="ChEBI" id="CHEBI:57453"/>
        <dbReference type="ChEBI" id="CHEBI:57844"/>
        <dbReference type="ChEBI" id="CHEBI:58199"/>
        <dbReference type="EC" id="2.1.1.13"/>
    </reaction>
</comment>
<feature type="binding site" evidence="23">
    <location>
        <position position="812"/>
    </location>
    <ligand>
        <name>methylcob(III)alamin</name>
        <dbReference type="ChEBI" id="CHEBI:28115"/>
    </ligand>
</feature>
<dbReference type="SMART" id="SM01018">
    <property type="entry name" value="B12-binding_2"/>
    <property type="match status" value="1"/>
</dbReference>
<dbReference type="SUPFAM" id="SSF52242">
    <property type="entry name" value="Cobalamin (vitamin B12)-binding domain"/>
    <property type="match status" value="1"/>
</dbReference>
<dbReference type="PROSITE" id="PS51332">
    <property type="entry name" value="B12_BINDING"/>
    <property type="match status" value="1"/>
</dbReference>
<dbReference type="GO" id="GO:0031419">
    <property type="term" value="F:cobalamin binding"/>
    <property type="evidence" value="ECO:0007669"/>
    <property type="project" value="UniProtKB-UniRule"/>
</dbReference>
<reference evidence="30 31" key="1">
    <citation type="submission" date="2018-09" db="EMBL/GenBank/DDBJ databases">
        <title>Genomic Encyclopedia of Archaeal and Bacterial Type Strains, Phase II (KMG-II): from individual species to whole genera.</title>
        <authorList>
            <person name="Goeker M."/>
        </authorList>
    </citation>
    <scope>NUCLEOTIDE SEQUENCE [LARGE SCALE GENOMIC DNA]</scope>
    <source>
        <strain evidence="30 31">DSM 21950</strain>
    </source>
</reference>
<dbReference type="InterPro" id="IPR004223">
    <property type="entry name" value="VitB12-dep_Met_synth_activ_dom"/>
</dbReference>
<keyword evidence="14" id="KW-0677">Repeat</keyword>
<dbReference type="GO" id="GO:0046653">
    <property type="term" value="P:tetrahydrofolate metabolic process"/>
    <property type="evidence" value="ECO:0007669"/>
    <property type="project" value="TreeGrafter"/>
</dbReference>
<feature type="domain" description="B12-binding" evidence="28">
    <location>
        <begin position="754"/>
        <end position="889"/>
    </location>
</feature>
<evidence type="ECO:0000313" key="30">
    <source>
        <dbReference type="EMBL" id="RKD96007.1"/>
    </source>
</evidence>
<evidence type="ECO:0000259" key="29">
    <source>
        <dbReference type="PROSITE" id="PS51337"/>
    </source>
</evidence>
<evidence type="ECO:0000256" key="20">
    <source>
        <dbReference type="NCBIfam" id="TIGR02082"/>
    </source>
</evidence>
<dbReference type="PANTHER" id="PTHR45833:SF1">
    <property type="entry name" value="METHIONINE SYNTHASE"/>
    <property type="match status" value="1"/>
</dbReference>
<evidence type="ECO:0000256" key="7">
    <source>
        <dbReference type="ARBA" id="ARBA00013998"/>
    </source>
</evidence>
<dbReference type="EC" id="2.1.1.13" evidence="6 20"/>
<dbReference type="PROSITE" id="PS50972">
    <property type="entry name" value="PTERIN_BINDING"/>
    <property type="match status" value="1"/>
</dbReference>
<dbReference type="SUPFAM" id="SSF47644">
    <property type="entry name" value="Methionine synthase domain"/>
    <property type="match status" value="1"/>
</dbReference>
<dbReference type="NCBIfam" id="NF007024">
    <property type="entry name" value="PRK09490.1"/>
    <property type="match status" value="1"/>
</dbReference>
<comment type="cofactor">
    <cofactor evidence="3 21 22">
        <name>methylcob(III)alamin</name>
        <dbReference type="ChEBI" id="CHEBI:28115"/>
    </cofactor>
</comment>
<dbReference type="PROSITE" id="PS50970">
    <property type="entry name" value="HCY"/>
    <property type="match status" value="1"/>
</dbReference>
<dbReference type="PROSITE" id="PS50974">
    <property type="entry name" value="ADOMET_ACTIVATION"/>
    <property type="match status" value="1"/>
</dbReference>
<dbReference type="Pfam" id="PF02965">
    <property type="entry name" value="Met_synt_B12"/>
    <property type="match status" value="1"/>
</dbReference>
<dbReference type="AlphaFoldDB" id="A0A419WKP5"/>
<keyword evidence="10 21" id="KW-0846">Cobalamin</keyword>
<proteinExistence type="inferred from homology"/>
<organism evidence="30 31">
    <name type="scientific">Marinifilum flexuosum</name>
    <dbReference type="NCBI Taxonomy" id="1117708"/>
    <lineage>
        <taxon>Bacteria</taxon>
        <taxon>Pseudomonadati</taxon>
        <taxon>Bacteroidota</taxon>
        <taxon>Bacteroidia</taxon>
        <taxon>Marinilabiliales</taxon>
        <taxon>Marinifilaceae</taxon>
    </lineage>
</organism>
<comment type="cofactor">
    <cofactor evidence="2 21 24">
        <name>Zn(2+)</name>
        <dbReference type="ChEBI" id="CHEBI:29105"/>
    </cofactor>
</comment>
<dbReference type="InterPro" id="IPR003759">
    <property type="entry name" value="Cbl-bd_cap"/>
</dbReference>
<dbReference type="GO" id="GO:0005829">
    <property type="term" value="C:cytosol"/>
    <property type="evidence" value="ECO:0007669"/>
    <property type="project" value="TreeGrafter"/>
</dbReference>
<dbReference type="Proteomes" id="UP000284531">
    <property type="component" value="Unassembled WGS sequence"/>
</dbReference>
<dbReference type="InterPro" id="IPR036724">
    <property type="entry name" value="Cobalamin-bd_sf"/>
</dbReference>
<dbReference type="Gene3D" id="3.20.20.20">
    <property type="entry name" value="Dihydropteroate synthase-like"/>
    <property type="match status" value="1"/>
</dbReference>
<feature type="binding site" evidence="22 24">
    <location>
        <position position="318"/>
    </location>
    <ligand>
        <name>Zn(2+)</name>
        <dbReference type="ChEBI" id="CHEBI:29105"/>
    </ligand>
</feature>
<dbReference type="UniPathway" id="UPA00051">
    <property type="reaction ID" value="UER00081"/>
</dbReference>
<dbReference type="SUPFAM" id="SSF56507">
    <property type="entry name" value="Methionine synthase activation domain-like"/>
    <property type="match status" value="1"/>
</dbReference>
<keyword evidence="9 21" id="KW-0028">Amino-acid biosynthesis</keyword>
<evidence type="ECO:0000259" key="26">
    <source>
        <dbReference type="PROSITE" id="PS50972"/>
    </source>
</evidence>
<keyword evidence="16 21" id="KW-0486">Methionine biosynthesis</keyword>
<dbReference type="InterPro" id="IPR036594">
    <property type="entry name" value="Meth_synthase_dom"/>
</dbReference>
<evidence type="ECO:0000256" key="4">
    <source>
        <dbReference type="ARBA" id="ARBA00005178"/>
    </source>
</evidence>
<evidence type="ECO:0000256" key="1">
    <source>
        <dbReference type="ARBA" id="ARBA00001700"/>
    </source>
</evidence>
<feature type="binding site" evidence="22 24">
    <location>
        <position position="255"/>
    </location>
    <ligand>
        <name>Zn(2+)</name>
        <dbReference type="ChEBI" id="CHEBI:29105"/>
    </ligand>
</feature>
<dbReference type="Pfam" id="PF02574">
    <property type="entry name" value="S-methyl_trans"/>
    <property type="match status" value="1"/>
</dbReference>
<evidence type="ECO:0000256" key="5">
    <source>
        <dbReference type="ARBA" id="ARBA00010398"/>
    </source>
</evidence>
<sequence>MLKANSYYNMEQNFTIREALKNQILVLDGAMGTMIQSYQLVESDYRGERFANISADQKGHNDLLTLTQPEIIKNIHLEFLKAGANIIETNTFNANAISLIDYQLEELAYELNLEAVKNARRAIDEIQKMDPHTPRWIAGAIGPTNKTTSMSPKVEDPGYRDVSFDDLVEIYTEQIKALLDGGVDALLIETIFDTLNAKAAVYAADQLLEERGLDLPIMISGTITDNSGRTLSGQTLEAFVTSMKCDRLLSIGLNCAFGAKDLIPFIQQLDTLLPVYVSVYPNAGLPNELGEYDETPATMVSDLKELLENKKVNIVGGCCGTRPDHIAAIANSVKDAEPREIPVVETETRLSGLEMLRINSLSNFVNVGERTNVAGSRKFARLIREEKYEEALSIARSQVENGAQIIDVNMDDAMLDAEKEMDVFLKLLVSEPEISRVPVMIDSSKWSVLEAGLKCVQGKSVVNSISLKEGEEEFIKYATQIKRYGAAAVVMAFDEKGQADTYERRIEICGRAYKTLTEKVGFPPEDIIFDPNVLAIATGIEEHNNYAVDFIKTVKWIKANLPHAKISGGISNLSFSFRGNNVVREAMHSVFLYHAIKEGLDMGIVNPGMLQIYDEIEPELLEKVEDVVLNRKPEATEILIEFAEGLKSAGTTQVKTDTWREKSVNERLSYSLVKGITDYIEEDAEEARQNYTKALEVIEKPLMDGMNVVGELFGDGKMFLPQVVKSARVMKKAVAYLQPFIEEEKSNAADARNAGKILMATVKGDVHDIGKNIVDVVLGCNNFEVIDLGVMVPCSKILEVAKQENVDAIGLSGLITPSLEEMCFVAEEMQREGFDIPLVVGGATTSELHTAVKIEPNYKNGVVHVSDASQSVGIFKKLCDKNKRGNYLDSVKEQYQKVRENHAKQKSAEYYSLEEARENAEAIDWIKSPIYKPKKTGLQVQNNFSISEIRKYIDWTFFFVAWELKCMYPEIMEDPDYKDEAKKLFEDANKMLDQIEKENLLEASAVYGLFPANAVGDDIVIYSDEARSSELKRFTQIRQQEKFSKGLSNLCLSDFVAPIESGKIDYVGAFVVTAGLGIEASLQKYAEQNDDYNSIMIKILADRLAEAYTELLHEQIRKEDWAYANGEDLSVEEMLREKYQGIRPAFGYPSLPEHSEKKVLWDFLKVEENIGATLTESYAMYPAASVSGLVLAHPDAIYFSIDKIKEDQVKDYAERKGISEKEAKKLLTAIL</sequence>
<feature type="domain" description="Pterin-binding" evidence="26">
    <location>
        <begin position="364"/>
        <end position="625"/>
    </location>
</feature>
<evidence type="ECO:0000256" key="23">
    <source>
        <dbReference type="PIRSR" id="PIRSR000381-2"/>
    </source>
</evidence>
<evidence type="ECO:0000259" key="28">
    <source>
        <dbReference type="PROSITE" id="PS51332"/>
    </source>
</evidence>
<evidence type="ECO:0000256" key="6">
    <source>
        <dbReference type="ARBA" id="ARBA00012032"/>
    </source>
</evidence>
<keyword evidence="31" id="KW-1185">Reference proteome</keyword>
<evidence type="ECO:0000256" key="24">
    <source>
        <dbReference type="PROSITE-ProRule" id="PRU00333"/>
    </source>
</evidence>
<evidence type="ECO:0000256" key="12">
    <source>
        <dbReference type="ARBA" id="ARBA00022691"/>
    </source>
</evidence>
<feature type="binding site" evidence="23">
    <location>
        <position position="699"/>
    </location>
    <ligand>
        <name>methylcob(III)alamin</name>
        <dbReference type="ChEBI" id="CHEBI:28115"/>
    </ligand>
</feature>
<comment type="similarity">
    <text evidence="5">Belongs to the vitamin-B12 dependent methionine synthase family.</text>
</comment>
<dbReference type="Gene3D" id="3.20.20.330">
    <property type="entry name" value="Homocysteine-binding-like domain"/>
    <property type="match status" value="1"/>
</dbReference>
<keyword evidence="12 21" id="KW-0949">S-adenosyl-L-methionine</keyword>
<feature type="binding site" description="axial binding residue" evidence="22">
    <location>
        <position position="767"/>
    </location>
    <ligand>
        <name>methylcob(III)alamin</name>
        <dbReference type="ChEBI" id="CHEBI:28115"/>
    </ligand>
    <ligandPart>
        <name>Co</name>
        <dbReference type="ChEBI" id="CHEBI:27638"/>
    </ligandPart>
</feature>
<feature type="domain" description="B12-binding N-terminal" evidence="29">
    <location>
        <begin position="655"/>
        <end position="749"/>
    </location>
</feature>
<dbReference type="Pfam" id="PF02607">
    <property type="entry name" value="B12-binding_2"/>
    <property type="match status" value="1"/>
</dbReference>
<keyword evidence="8 21" id="KW-0489">Methyltransferase</keyword>
<dbReference type="InterPro" id="IPR033706">
    <property type="entry name" value="Met_synthase_B12-bd"/>
</dbReference>
<evidence type="ECO:0000259" key="27">
    <source>
        <dbReference type="PROSITE" id="PS50974"/>
    </source>
</evidence>
<evidence type="ECO:0000256" key="18">
    <source>
        <dbReference type="ARBA" id="ARBA00025552"/>
    </source>
</evidence>
<evidence type="ECO:0000313" key="31">
    <source>
        <dbReference type="Proteomes" id="UP000284531"/>
    </source>
</evidence>
<dbReference type="InterPro" id="IPR000489">
    <property type="entry name" value="Pterin-binding_dom"/>
</dbReference>
<feature type="binding site" evidence="23">
    <location>
        <position position="816"/>
    </location>
    <ligand>
        <name>methylcob(III)alamin</name>
        <dbReference type="ChEBI" id="CHEBI:28115"/>
    </ligand>
</feature>
<evidence type="ECO:0000256" key="9">
    <source>
        <dbReference type="ARBA" id="ARBA00022605"/>
    </source>
</evidence>
<evidence type="ECO:0000256" key="11">
    <source>
        <dbReference type="ARBA" id="ARBA00022679"/>
    </source>
</evidence>
<accession>A0A419WKP5</accession>
<dbReference type="GO" id="GO:0008705">
    <property type="term" value="F:methionine synthase activity"/>
    <property type="evidence" value="ECO:0007669"/>
    <property type="project" value="UniProtKB-UniRule"/>
</dbReference>
<feature type="binding site" evidence="22 24">
    <location>
        <position position="319"/>
    </location>
    <ligand>
        <name>Zn(2+)</name>
        <dbReference type="ChEBI" id="CHEBI:29105"/>
    </ligand>
</feature>
<dbReference type="Pfam" id="PF02310">
    <property type="entry name" value="B12-binding"/>
    <property type="match status" value="1"/>
</dbReference>
<dbReference type="Gene3D" id="3.40.50.280">
    <property type="entry name" value="Cobalamin-binding domain"/>
    <property type="match status" value="1"/>
</dbReference>
<evidence type="ECO:0000256" key="22">
    <source>
        <dbReference type="PIRSR" id="PIRSR000381-1"/>
    </source>
</evidence>
<dbReference type="EMBL" id="RAPQ01000013">
    <property type="protein sequence ID" value="RKD96007.1"/>
    <property type="molecule type" value="Genomic_DNA"/>
</dbReference>
<evidence type="ECO:0000256" key="19">
    <source>
        <dbReference type="ARBA" id="ARBA00031040"/>
    </source>
</evidence>
<dbReference type="InterPro" id="IPR050554">
    <property type="entry name" value="Met_Synthase/Corrinoid"/>
</dbReference>
<protein>
    <recommendedName>
        <fullName evidence="7 20">Methionine synthase</fullName>
        <ecNumber evidence="6 20">2.1.1.13</ecNumber>
    </recommendedName>
    <alternativeName>
        <fullName evidence="19 21">5-methyltetrahydrofolate--homocysteine methyltransferase</fullName>
    </alternativeName>
</protein>
<comment type="pathway">
    <text evidence="4 21">Amino-acid biosynthesis; L-methionine biosynthesis via de novo pathway; L-methionine from L-homocysteine (MetH route): step 1/1.</text>
</comment>
<dbReference type="FunFam" id="3.40.50.280:FF:000001">
    <property type="entry name" value="Methionine synthase"/>
    <property type="match status" value="1"/>
</dbReference>
<dbReference type="CDD" id="cd00740">
    <property type="entry name" value="MeTr"/>
    <property type="match status" value="1"/>
</dbReference>
<dbReference type="FunFam" id="3.20.20.20:FF:000002">
    <property type="entry name" value="Methionine synthase"/>
    <property type="match status" value="1"/>
</dbReference>
<dbReference type="FunFam" id="3.20.20.330:FF:000001">
    <property type="entry name" value="Methionine synthase"/>
    <property type="match status" value="1"/>
</dbReference>
<feature type="binding site" evidence="23">
    <location>
        <begin position="1198"/>
        <end position="1199"/>
    </location>
    <ligand>
        <name>S-adenosyl-L-methionine</name>
        <dbReference type="ChEBI" id="CHEBI:59789"/>
    </ligand>
</feature>
<feature type="domain" description="Hcy-binding" evidence="25">
    <location>
        <begin position="13"/>
        <end position="333"/>
    </location>
</feature>
<evidence type="ECO:0000259" key="25">
    <source>
        <dbReference type="PROSITE" id="PS50970"/>
    </source>
</evidence>
<feature type="domain" description="AdoMet activation" evidence="27">
    <location>
        <begin position="904"/>
        <end position="1231"/>
    </location>
</feature>
<dbReference type="PIRSF" id="PIRSF000381">
    <property type="entry name" value="MetH"/>
    <property type="match status" value="1"/>
</dbReference>
<dbReference type="PANTHER" id="PTHR45833">
    <property type="entry name" value="METHIONINE SYNTHASE"/>
    <property type="match status" value="1"/>
</dbReference>
<dbReference type="InterPro" id="IPR006158">
    <property type="entry name" value="Cobalamin-bd"/>
</dbReference>
<keyword evidence="15 21" id="KW-0862">Zinc</keyword>
<dbReference type="GO" id="GO:0008270">
    <property type="term" value="F:zinc ion binding"/>
    <property type="evidence" value="ECO:0007669"/>
    <property type="project" value="UniProtKB-UniRule"/>
</dbReference>